<dbReference type="GO" id="GO:0000287">
    <property type="term" value="F:magnesium ion binding"/>
    <property type="evidence" value="ECO:0007669"/>
    <property type="project" value="InterPro"/>
</dbReference>
<dbReference type="NCBIfam" id="TIGR00169">
    <property type="entry name" value="leuB"/>
    <property type="match status" value="1"/>
</dbReference>
<dbReference type="GO" id="GO:0003862">
    <property type="term" value="F:3-isopropylmalate dehydrogenase activity"/>
    <property type="evidence" value="ECO:0007669"/>
    <property type="project" value="UniProtKB-UniRule"/>
</dbReference>
<dbReference type="InterPro" id="IPR004429">
    <property type="entry name" value="Isopropylmalate_DH"/>
</dbReference>
<feature type="binding site" evidence="14">
    <location>
        <position position="221"/>
    </location>
    <ligand>
        <name>substrate</name>
    </ligand>
</feature>
<keyword evidence="10 14" id="KW-0560">Oxidoreductase</keyword>
<keyword evidence="7 14" id="KW-0028">Amino-acid biosynthesis</keyword>
<keyword evidence="8 14" id="KW-0479">Metal-binding</keyword>
<evidence type="ECO:0000256" key="8">
    <source>
        <dbReference type="ARBA" id="ARBA00022723"/>
    </source>
</evidence>
<dbReference type="InterPro" id="IPR019818">
    <property type="entry name" value="IsoCit/isopropylmalate_DH_CS"/>
</dbReference>
<evidence type="ECO:0000256" key="10">
    <source>
        <dbReference type="ARBA" id="ARBA00023002"/>
    </source>
</evidence>
<reference evidence="17" key="1">
    <citation type="submission" date="2020-10" db="EMBL/GenBank/DDBJ databases">
        <authorList>
            <person name="Gilroy R."/>
        </authorList>
    </citation>
    <scope>NUCLEOTIDE SEQUENCE</scope>
    <source>
        <strain evidence="17">10406</strain>
    </source>
</reference>
<evidence type="ECO:0000256" key="3">
    <source>
        <dbReference type="ARBA" id="ARBA00004762"/>
    </source>
</evidence>
<evidence type="ECO:0000256" key="5">
    <source>
        <dbReference type="ARBA" id="ARBA00011738"/>
    </source>
</evidence>
<dbReference type="GO" id="GO:0005829">
    <property type="term" value="C:cytosol"/>
    <property type="evidence" value="ECO:0007669"/>
    <property type="project" value="TreeGrafter"/>
</dbReference>
<evidence type="ECO:0000256" key="4">
    <source>
        <dbReference type="ARBA" id="ARBA00008319"/>
    </source>
</evidence>
<evidence type="ECO:0000256" key="6">
    <source>
        <dbReference type="ARBA" id="ARBA00022430"/>
    </source>
</evidence>
<comment type="pathway">
    <text evidence="3 14 15">Amino-acid biosynthesis; L-leucine biosynthesis; L-leucine from 3-methyl-2-oxobutanoate: step 3/4.</text>
</comment>
<evidence type="ECO:0000313" key="17">
    <source>
        <dbReference type="EMBL" id="HIU98859.1"/>
    </source>
</evidence>
<dbReference type="EMBL" id="DVOE01000050">
    <property type="protein sequence ID" value="HIU98859.1"/>
    <property type="molecule type" value="Genomic_DNA"/>
</dbReference>
<feature type="binding site" evidence="14">
    <location>
        <position position="249"/>
    </location>
    <ligand>
        <name>Mg(2+)</name>
        <dbReference type="ChEBI" id="CHEBI:18420"/>
    </ligand>
</feature>
<comment type="similarity">
    <text evidence="4 14">Belongs to the isocitrate and isopropylmalate dehydrogenases family. LeuB type 1 subfamily.</text>
</comment>
<dbReference type="AlphaFoldDB" id="A0A9D1N9F1"/>
<accession>A0A9D1N9F1</accession>
<gene>
    <name evidence="14 17" type="primary">leuB</name>
    <name evidence="17" type="ORF">IAC73_03340</name>
</gene>
<dbReference type="GO" id="GO:0051287">
    <property type="term" value="F:NAD binding"/>
    <property type="evidence" value="ECO:0007669"/>
    <property type="project" value="InterPro"/>
</dbReference>
<dbReference type="PROSITE" id="PS00470">
    <property type="entry name" value="IDH_IMDH"/>
    <property type="match status" value="1"/>
</dbReference>
<feature type="binding site" evidence="14">
    <location>
        <position position="221"/>
    </location>
    <ligand>
        <name>Mg(2+)</name>
        <dbReference type="ChEBI" id="CHEBI:18420"/>
    </ligand>
</feature>
<feature type="binding site" evidence="14">
    <location>
        <position position="133"/>
    </location>
    <ligand>
        <name>substrate</name>
    </ligand>
</feature>
<proteinExistence type="inferred from homology"/>
<keyword evidence="6 14" id="KW-0432">Leucine biosynthesis</keyword>
<evidence type="ECO:0000256" key="11">
    <source>
        <dbReference type="ARBA" id="ARBA00023027"/>
    </source>
</evidence>
<evidence type="ECO:0000256" key="9">
    <source>
        <dbReference type="ARBA" id="ARBA00022842"/>
    </source>
</evidence>
<feature type="binding site" evidence="14">
    <location>
        <position position="94"/>
    </location>
    <ligand>
        <name>substrate</name>
    </ligand>
</feature>
<comment type="cofactor">
    <cofactor evidence="2">
        <name>Mn(2+)</name>
        <dbReference type="ChEBI" id="CHEBI:29035"/>
    </cofactor>
</comment>
<keyword evidence="12 14" id="KW-0464">Manganese</keyword>
<keyword evidence="13 14" id="KW-0100">Branched-chain amino acid biosynthesis</keyword>
<comment type="caution">
    <text evidence="14">Lacks conserved residue(s) required for the propagation of feature annotation.</text>
</comment>
<feature type="binding site" evidence="14">
    <location>
        <begin position="279"/>
        <end position="291"/>
    </location>
    <ligand>
        <name>NAD(+)</name>
        <dbReference type="ChEBI" id="CHEBI:57540"/>
    </ligand>
</feature>
<evidence type="ECO:0000256" key="15">
    <source>
        <dbReference type="RuleBase" id="RU004445"/>
    </source>
</evidence>
<dbReference type="Gene3D" id="3.40.718.10">
    <property type="entry name" value="Isopropylmalate Dehydrogenase"/>
    <property type="match status" value="1"/>
</dbReference>
<dbReference type="PANTHER" id="PTHR42979">
    <property type="entry name" value="3-ISOPROPYLMALATE DEHYDROGENASE"/>
    <property type="match status" value="1"/>
</dbReference>
<dbReference type="SMART" id="SM01329">
    <property type="entry name" value="Iso_dh"/>
    <property type="match status" value="1"/>
</dbReference>
<comment type="cofactor">
    <cofactor evidence="14 15">
        <name>Mg(2+)</name>
        <dbReference type="ChEBI" id="CHEBI:18420"/>
    </cofactor>
    <cofactor evidence="14 15">
        <name>Mn(2+)</name>
        <dbReference type="ChEBI" id="CHEBI:29035"/>
    </cofactor>
    <text evidence="14 15">Binds 1 Mg(2+) or Mn(2+) ion per subunit.</text>
</comment>
<evidence type="ECO:0000256" key="7">
    <source>
        <dbReference type="ARBA" id="ARBA00022605"/>
    </source>
</evidence>
<evidence type="ECO:0000256" key="2">
    <source>
        <dbReference type="ARBA" id="ARBA00001936"/>
    </source>
</evidence>
<feature type="binding site" evidence="14">
    <location>
        <position position="245"/>
    </location>
    <ligand>
        <name>Mg(2+)</name>
        <dbReference type="ChEBI" id="CHEBI:18420"/>
    </ligand>
</feature>
<keyword evidence="11 14" id="KW-0520">NAD</keyword>
<protein>
    <recommendedName>
        <fullName evidence="14">3-isopropylmalate dehydrogenase</fullName>
        <ecNumber evidence="14">1.1.1.85</ecNumber>
    </recommendedName>
    <alternativeName>
        <fullName evidence="14">3-IPM-DH</fullName>
    </alternativeName>
    <alternativeName>
        <fullName evidence="14">Beta-IPM dehydrogenase</fullName>
        <shortName evidence="14">IMDH</shortName>
    </alternativeName>
</protein>
<name>A0A9D1N9F1_9FIRM</name>
<feature type="binding site" evidence="14">
    <location>
        <position position="104"/>
    </location>
    <ligand>
        <name>substrate</name>
    </ligand>
</feature>
<feature type="site" description="Important for catalysis" evidence="14">
    <location>
        <position position="140"/>
    </location>
</feature>
<dbReference type="Proteomes" id="UP000886857">
    <property type="component" value="Unassembled WGS sequence"/>
</dbReference>
<reference evidence="17" key="2">
    <citation type="journal article" date="2021" name="PeerJ">
        <title>Extensive microbial diversity within the chicken gut microbiome revealed by metagenomics and culture.</title>
        <authorList>
            <person name="Gilroy R."/>
            <person name="Ravi A."/>
            <person name="Getino M."/>
            <person name="Pursley I."/>
            <person name="Horton D.L."/>
            <person name="Alikhan N.F."/>
            <person name="Baker D."/>
            <person name="Gharbi K."/>
            <person name="Hall N."/>
            <person name="Watson M."/>
            <person name="Adriaenssens E.M."/>
            <person name="Foster-Nyarko E."/>
            <person name="Jarju S."/>
            <person name="Secka A."/>
            <person name="Antonio M."/>
            <person name="Oren A."/>
            <person name="Chaudhuri R.R."/>
            <person name="La Ragione R."/>
            <person name="Hildebrand F."/>
            <person name="Pallen M.J."/>
        </authorList>
    </citation>
    <scope>NUCLEOTIDE SEQUENCE</scope>
    <source>
        <strain evidence="17">10406</strain>
    </source>
</reference>
<feature type="domain" description="Isopropylmalate dehydrogenase-like" evidence="16">
    <location>
        <begin position="4"/>
        <end position="346"/>
    </location>
</feature>
<sequence>MKASILALPGDGIGPEIVAAAKRVLAAVGKRFGHEFTVSDALIGGAAIDAVGTPLPEPTAEAALAADAVLLGAVGGPKWDDAPVRPEAALLGIRKRLGLYANLRPARLYPALAGASALRPDILARGIDLVIVRELTGGIYFGERGYRGGKFGREAFDTECYSEIEIERVARIAYELAEKRGRRLCLVDKANVLTSSALWRKVVTDINEDYPTVAVDCMYVDNAAMQLVRDPSRFDVIVTSNMFGDILSDLAAALVGSIGVMPSASFGATAAGMYEAIHGSAPDIAGQGKANPVGTILSAAMMLRHSFDLGAEAAAVENAVAKVIAEGKGTPDIGGALTTDEMTEAVIAALPEE</sequence>
<dbReference type="InterPro" id="IPR024084">
    <property type="entry name" value="IsoPropMal-DH-like_dom"/>
</dbReference>
<evidence type="ECO:0000256" key="12">
    <source>
        <dbReference type="ARBA" id="ARBA00023211"/>
    </source>
</evidence>
<comment type="subcellular location">
    <subcellularLocation>
        <location evidence="14">Cytoplasm</location>
    </subcellularLocation>
</comment>
<comment type="function">
    <text evidence="14 15">Catalyzes the oxidation of 3-carboxy-2-hydroxy-4-methylpentanoate (3-isopropylmalate) to 3-carboxy-4-methyl-2-oxopentanoate. The product decarboxylates to 4-methyl-2 oxopentanoate.</text>
</comment>
<feature type="site" description="Important for catalysis" evidence="14">
    <location>
        <position position="189"/>
    </location>
</feature>
<comment type="subunit">
    <text evidence="5 14 15">Homodimer.</text>
</comment>
<dbReference type="Pfam" id="PF00180">
    <property type="entry name" value="Iso_dh"/>
    <property type="match status" value="1"/>
</dbReference>
<comment type="catalytic activity">
    <reaction evidence="1 14 15">
        <text>(2R,3S)-3-isopropylmalate + NAD(+) = 4-methyl-2-oxopentanoate + CO2 + NADH</text>
        <dbReference type="Rhea" id="RHEA:32271"/>
        <dbReference type="ChEBI" id="CHEBI:16526"/>
        <dbReference type="ChEBI" id="CHEBI:17865"/>
        <dbReference type="ChEBI" id="CHEBI:35121"/>
        <dbReference type="ChEBI" id="CHEBI:57540"/>
        <dbReference type="ChEBI" id="CHEBI:57945"/>
        <dbReference type="EC" id="1.1.1.85"/>
    </reaction>
</comment>
<evidence type="ECO:0000256" key="1">
    <source>
        <dbReference type="ARBA" id="ARBA00000624"/>
    </source>
</evidence>
<comment type="caution">
    <text evidence="17">The sequence shown here is derived from an EMBL/GenBank/DDBJ whole genome shotgun (WGS) entry which is preliminary data.</text>
</comment>
<evidence type="ECO:0000256" key="13">
    <source>
        <dbReference type="ARBA" id="ARBA00023304"/>
    </source>
</evidence>
<dbReference type="GO" id="GO:0009098">
    <property type="term" value="P:L-leucine biosynthetic process"/>
    <property type="evidence" value="ECO:0007669"/>
    <property type="project" value="UniProtKB-UniRule"/>
</dbReference>
<evidence type="ECO:0000259" key="16">
    <source>
        <dbReference type="SMART" id="SM01329"/>
    </source>
</evidence>
<dbReference type="HAMAP" id="MF_01033">
    <property type="entry name" value="LeuB_type1"/>
    <property type="match status" value="1"/>
</dbReference>
<dbReference type="SUPFAM" id="SSF53659">
    <property type="entry name" value="Isocitrate/Isopropylmalate dehydrogenase-like"/>
    <property type="match status" value="1"/>
</dbReference>
<evidence type="ECO:0000313" key="18">
    <source>
        <dbReference type="Proteomes" id="UP000886857"/>
    </source>
</evidence>
<dbReference type="FunFam" id="3.40.718.10:FF:000006">
    <property type="entry name" value="3-isopropylmalate dehydrogenase"/>
    <property type="match status" value="1"/>
</dbReference>
<dbReference type="EC" id="1.1.1.85" evidence="14"/>
<keyword evidence="9 14" id="KW-0460">Magnesium</keyword>
<evidence type="ECO:0000256" key="14">
    <source>
        <dbReference type="HAMAP-Rule" id="MF_01033"/>
    </source>
</evidence>
<organism evidence="17 18">
    <name type="scientific">Candidatus Limadaptatus stercoripullorum</name>
    <dbReference type="NCBI Taxonomy" id="2840846"/>
    <lineage>
        <taxon>Bacteria</taxon>
        <taxon>Bacillati</taxon>
        <taxon>Bacillota</taxon>
        <taxon>Clostridia</taxon>
        <taxon>Eubacteriales</taxon>
        <taxon>Candidatus Limadaptatus</taxon>
    </lineage>
</organism>
<keyword evidence="14" id="KW-0963">Cytoplasm</keyword>
<dbReference type="PANTHER" id="PTHR42979:SF1">
    <property type="entry name" value="3-ISOPROPYLMALATE DEHYDROGENASE"/>
    <property type="match status" value="1"/>
</dbReference>